<gene>
    <name evidence="4" type="ORF">NEMBOFW57_009307</name>
</gene>
<dbReference type="AlphaFoldDB" id="A0AAD4ENV2"/>
<evidence type="ECO:0000256" key="1">
    <source>
        <dbReference type="ARBA" id="ARBA00022737"/>
    </source>
</evidence>
<dbReference type="PANTHER" id="PTHR24123:SF33">
    <property type="entry name" value="PROTEIN HOS4"/>
    <property type="match status" value="1"/>
</dbReference>
<evidence type="ECO:0000313" key="4">
    <source>
        <dbReference type="EMBL" id="KAG7284698.1"/>
    </source>
</evidence>
<evidence type="ECO:0000256" key="2">
    <source>
        <dbReference type="ARBA" id="ARBA00023043"/>
    </source>
</evidence>
<evidence type="ECO:0008006" key="6">
    <source>
        <dbReference type="Google" id="ProtNLM"/>
    </source>
</evidence>
<feature type="repeat" description="ANK" evidence="3">
    <location>
        <begin position="243"/>
        <end position="275"/>
    </location>
</feature>
<dbReference type="InterPro" id="IPR002110">
    <property type="entry name" value="Ankyrin_rpt"/>
</dbReference>
<dbReference type="Pfam" id="PF12796">
    <property type="entry name" value="Ank_2"/>
    <property type="match status" value="2"/>
</dbReference>
<proteinExistence type="predicted"/>
<name>A0AAD4ENV2_9PEZI</name>
<evidence type="ECO:0000313" key="5">
    <source>
        <dbReference type="Proteomes" id="UP001197093"/>
    </source>
</evidence>
<dbReference type="SUPFAM" id="SSF48403">
    <property type="entry name" value="Ankyrin repeat"/>
    <property type="match status" value="2"/>
</dbReference>
<dbReference type="PROSITE" id="PS50297">
    <property type="entry name" value="ANK_REP_REGION"/>
    <property type="match status" value="3"/>
</dbReference>
<dbReference type="PRINTS" id="PR01415">
    <property type="entry name" value="ANKYRIN"/>
</dbReference>
<dbReference type="InterPro" id="IPR051165">
    <property type="entry name" value="Multifunctional_ANK_Repeat"/>
</dbReference>
<comment type="caution">
    <text evidence="4">The sequence shown here is derived from an EMBL/GenBank/DDBJ whole genome shotgun (WGS) entry which is preliminary data.</text>
</comment>
<feature type="repeat" description="ANK" evidence="3">
    <location>
        <begin position="316"/>
        <end position="349"/>
    </location>
</feature>
<accession>A0AAD4ENV2</accession>
<organism evidence="4 5">
    <name type="scientific">Staphylotrichum longicolle</name>
    <dbReference type="NCBI Taxonomy" id="669026"/>
    <lineage>
        <taxon>Eukaryota</taxon>
        <taxon>Fungi</taxon>
        <taxon>Dikarya</taxon>
        <taxon>Ascomycota</taxon>
        <taxon>Pezizomycotina</taxon>
        <taxon>Sordariomycetes</taxon>
        <taxon>Sordariomycetidae</taxon>
        <taxon>Sordariales</taxon>
        <taxon>Chaetomiaceae</taxon>
        <taxon>Staphylotrichum</taxon>
    </lineage>
</organism>
<reference evidence="4" key="1">
    <citation type="submission" date="2023-02" db="EMBL/GenBank/DDBJ databases">
        <authorList>
            <person name="Palmer J.M."/>
        </authorList>
    </citation>
    <scope>NUCLEOTIDE SEQUENCE</scope>
    <source>
        <strain evidence="4">FW57</strain>
    </source>
</reference>
<dbReference type="PROSITE" id="PS50088">
    <property type="entry name" value="ANK_REPEAT"/>
    <property type="match status" value="3"/>
</dbReference>
<protein>
    <recommendedName>
        <fullName evidence="6">Ankyrin repeat protein</fullName>
    </recommendedName>
</protein>
<dbReference type="Proteomes" id="UP001197093">
    <property type="component" value="Unassembled WGS sequence"/>
</dbReference>
<keyword evidence="1" id="KW-0677">Repeat</keyword>
<sequence>MASLTSLPHELLRMICNEIYARNEEFEDLTDRLDCLWALAALAHTSRRLLSAVEPILYERGVEHHWPRPLAWAAKRGYVGTLTKALAAGAQPDQKMQLQMTRVLLSLVNDTQQAMSYLALHEEEWARDMTPTGEQFDVFIPSYEAPVPDPQEHYHGGRRANIQDLAFIRPHVLPQSFETGDFVLRQYTALHLAAREGHIDIVNGLLDHGASLDTPSRWFCPCDPPRGLWQTLMDPVTVDRGVENWSPLHVAICFSRFEVAKCLISRGARTSKGTDNRPAAYKYEALRQAAATGHADLIEYILDLHPEMDVDWQDSLGLTPLYHACANRRWDSTVPLLLAHGADLNSHFRVSDTSSWNELFELTLLGEACRLGRFEDALKLIDLGADINLGLLKLEGNSEAPRTTQITHLHVCYVNFGRGDRERFPFKEHIWGPGQLQEVFRSKLISQTARCWQESGGKMGPWRLPRGDASLAGCKHDNVPALKPLLAAGADPRARDSKGRNAIMMVVEEPRGPRMFDRDLAYRNWGFLPSPPRSFSISKERPDKCAVIRLLLDAGVPVNETDAEGNTVLHILFAGFADRADARSAHPSQQVENWMTARTEGHILRLLLDRNADPCLRNSSGASALRVAVEQGHARAVDAIACQRRIDLVRDLPMDEILAIFNAVRHNRNFSSGRVLNHDDYFEREHDEGDFLGMDAGEPRLLNTLVDMDSTGRLSSDVPFICSRLLHGTVLSSSSELAEMLCIRGLGMGSFDGAAKLKLLRTAIKANNWDVARSLLREIPPAEVNSLDDNGQSLLSLLFATRPHRDRSSVDNATFVMELMDAGADIHQVVSPALPRGGDTTPLKRALLYGGMYPVEQMLRRQPLLGNAEAIERRYLHWTVSLQWRDDLPHLCRRVLTDDTIRILLRAGADPAQLDDKGDTPFSLVLQELASTLDCLANTYHWLKPLSRGVDINLKNKAGYSAADYLDELTKMDVDILDDILVYDWVSDGEGRKMEISWLK</sequence>
<dbReference type="InterPro" id="IPR036770">
    <property type="entry name" value="Ankyrin_rpt-contain_sf"/>
</dbReference>
<dbReference type="Gene3D" id="1.25.40.20">
    <property type="entry name" value="Ankyrin repeat-containing domain"/>
    <property type="match status" value="4"/>
</dbReference>
<keyword evidence="5" id="KW-1185">Reference proteome</keyword>
<feature type="repeat" description="ANK" evidence="3">
    <location>
        <begin position="185"/>
        <end position="217"/>
    </location>
</feature>
<evidence type="ECO:0000256" key="3">
    <source>
        <dbReference type="PROSITE-ProRule" id="PRU00023"/>
    </source>
</evidence>
<dbReference type="EMBL" id="JAHCVI010000005">
    <property type="protein sequence ID" value="KAG7284698.1"/>
    <property type="molecule type" value="Genomic_DNA"/>
</dbReference>
<dbReference type="SMART" id="SM00248">
    <property type="entry name" value="ANK"/>
    <property type="match status" value="10"/>
</dbReference>
<keyword evidence="2 3" id="KW-0040">ANK repeat</keyword>
<dbReference type="PANTHER" id="PTHR24123">
    <property type="entry name" value="ANKYRIN REPEAT-CONTAINING"/>
    <property type="match status" value="1"/>
</dbReference>